<accession>A0A975BMI9</accession>
<dbReference type="KEGG" id="dmm:dnm_039580"/>
<dbReference type="AlphaFoldDB" id="A0A975BMI9"/>
<protein>
    <submittedName>
        <fullName evidence="1">Tetratricopeptide repeat-containing</fullName>
    </submittedName>
</protein>
<reference evidence="1" key="1">
    <citation type="journal article" date="2021" name="Microb. Physiol.">
        <title>Proteogenomic Insights into the Physiology of Marine, Sulfate-Reducing, Filamentous Desulfonema limicola and Desulfonema magnum.</title>
        <authorList>
            <person name="Schnaars V."/>
            <person name="Wohlbrand L."/>
            <person name="Scheve S."/>
            <person name="Hinrichs C."/>
            <person name="Reinhardt R."/>
            <person name="Rabus R."/>
        </authorList>
    </citation>
    <scope>NUCLEOTIDE SEQUENCE</scope>
    <source>
        <strain evidence="1">4be13</strain>
    </source>
</reference>
<dbReference type="Proteomes" id="UP000663722">
    <property type="component" value="Chromosome"/>
</dbReference>
<dbReference type="RefSeq" id="WP_207682921.1">
    <property type="nucleotide sequence ID" value="NZ_CP061800.1"/>
</dbReference>
<organism evidence="1 2">
    <name type="scientific">Desulfonema magnum</name>
    <dbReference type="NCBI Taxonomy" id="45655"/>
    <lineage>
        <taxon>Bacteria</taxon>
        <taxon>Pseudomonadati</taxon>
        <taxon>Thermodesulfobacteriota</taxon>
        <taxon>Desulfobacteria</taxon>
        <taxon>Desulfobacterales</taxon>
        <taxon>Desulfococcaceae</taxon>
        <taxon>Desulfonema</taxon>
    </lineage>
</organism>
<gene>
    <name evidence="1" type="ORF">dnm_039580</name>
</gene>
<sequence>MIATAVPKKADDDFSRALQIDPNERNTVLNCVKLFKFHNKIQDAKALCSSYLQTNPGDSVITEALRRLEA</sequence>
<dbReference type="EMBL" id="CP061800">
    <property type="protein sequence ID" value="QTA87918.1"/>
    <property type="molecule type" value="Genomic_DNA"/>
</dbReference>
<evidence type="ECO:0000313" key="1">
    <source>
        <dbReference type="EMBL" id="QTA87918.1"/>
    </source>
</evidence>
<dbReference type="InterPro" id="IPR011990">
    <property type="entry name" value="TPR-like_helical_dom_sf"/>
</dbReference>
<keyword evidence="2" id="KW-1185">Reference proteome</keyword>
<name>A0A975BMI9_9BACT</name>
<dbReference type="SUPFAM" id="SSF48452">
    <property type="entry name" value="TPR-like"/>
    <property type="match status" value="1"/>
</dbReference>
<evidence type="ECO:0000313" key="2">
    <source>
        <dbReference type="Proteomes" id="UP000663722"/>
    </source>
</evidence>
<dbReference type="Gene3D" id="1.25.40.10">
    <property type="entry name" value="Tetratricopeptide repeat domain"/>
    <property type="match status" value="1"/>
</dbReference>
<proteinExistence type="predicted"/>